<organism evidence="1 2">
    <name type="scientific">Cedecea neteri</name>
    <dbReference type="NCBI Taxonomy" id="158822"/>
    <lineage>
        <taxon>Bacteria</taxon>
        <taxon>Pseudomonadati</taxon>
        <taxon>Pseudomonadota</taxon>
        <taxon>Gammaproteobacteria</taxon>
        <taxon>Enterobacterales</taxon>
        <taxon>Enterobacteriaceae</taxon>
        <taxon>Cedecea</taxon>
    </lineage>
</organism>
<evidence type="ECO:0000313" key="1">
    <source>
        <dbReference type="EMBL" id="AIR06974.1"/>
    </source>
</evidence>
<dbReference type="Proteomes" id="UP000029481">
    <property type="component" value="Chromosome"/>
</dbReference>
<proteinExistence type="predicted"/>
<accession>A0A089Q937</accession>
<dbReference type="EMBL" id="CP009451">
    <property type="protein sequence ID" value="AIR06974.1"/>
    <property type="molecule type" value="Genomic_DNA"/>
</dbReference>
<keyword evidence="2" id="KW-1185">Reference proteome</keyword>
<name>A0A089Q937_9ENTR</name>
<evidence type="ECO:0000313" key="2">
    <source>
        <dbReference type="Proteomes" id="UP000029481"/>
    </source>
</evidence>
<protein>
    <submittedName>
        <fullName evidence="1">Uncharacterized protein</fullName>
    </submittedName>
</protein>
<dbReference type="AlphaFoldDB" id="A0A089Q937"/>
<dbReference type="KEGG" id="cnt:JT31_20805"/>
<gene>
    <name evidence="1" type="ORF">JT31_20805</name>
</gene>
<reference evidence="1 2" key="1">
    <citation type="submission" date="2014-09" db="EMBL/GenBank/DDBJ databases">
        <title>Cedecea neteri SSMD04 Genome Sequencing.</title>
        <authorList>
            <person name="Tan J.-Y."/>
        </authorList>
    </citation>
    <scope>NUCLEOTIDE SEQUENCE [LARGE SCALE GENOMIC DNA]</scope>
    <source>
        <strain evidence="1 2">SSMD04</strain>
    </source>
</reference>
<sequence length="100" mass="12101">MHLDFSYSLYALTKFTFPSRKAFTFLIRRLLFNCAVRFSRDQSPLFYKIIFRLQAVMLVNFHEEMRHIVENGGERVAILRDIKEKPPHERGLNFLYFYFS</sequence>